<feature type="non-terminal residue" evidence="2">
    <location>
        <position position="286"/>
    </location>
</feature>
<protein>
    <submittedName>
        <fullName evidence="2">Carbon monoxide dehydrogenase medium chain</fullName>
        <ecNumber evidence="2">1.2.99.2</ecNumber>
    </submittedName>
</protein>
<feature type="compositionally biased region" description="Low complexity" evidence="1">
    <location>
        <begin position="136"/>
        <end position="150"/>
    </location>
</feature>
<dbReference type="GO" id="GO:0016491">
    <property type="term" value="F:oxidoreductase activity"/>
    <property type="evidence" value="ECO:0007669"/>
    <property type="project" value="UniProtKB-KW"/>
</dbReference>
<dbReference type="EMBL" id="CADCTD010000136">
    <property type="protein sequence ID" value="CAA9267577.1"/>
    <property type="molecule type" value="Genomic_DNA"/>
</dbReference>
<sequence length="286" mass="31265">EMPALRLPRAAEPGGGPGPAGPAWGGGQDPRRRPEPGADHGLPPGAPGQADRHQPHRRAGLLPRRGRPAAHRAAGPPCPLRAPRGARPDRPAPRPRGGAHRPCADPHPRHLLRQPRPCRPGLRMVLHRPGAGCGPPGAARGRRAAGPGRRLVPIGLHHRPRPGRVAGRGEPPPARPRLALRLRRVQPPRRRLRPRHGGDGAASRCRRPCCRGPHRPRRRRRNADPGRGRSRLPSGCLTHSRQPPRRRRHRRRGLRADRGCPGPCRLPARPGPRHDPPRPGRLACRM</sequence>
<evidence type="ECO:0000256" key="1">
    <source>
        <dbReference type="SAM" id="MobiDB-lite"/>
    </source>
</evidence>
<feature type="compositionally biased region" description="Basic residues" evidence="1">
    <location>
        <begin position="54"/>
        <end position="70"/>
    </location>
</feature>
<feature type="compositionally biased region" description="Basic residues" evidence="1">
    <location>
        <begin position="204"/>
        <end position="221"/>
    </location>
</feature>
<evidence type="ECO:0000313" key="2">
    <source>
        <dbReference type="EMBL" id="CAA9267577.1"/>
    </source>
</evidence>
<dbReference type="AlphaFoldDB" id="A0A6J4J5J0"/>
<feature type="compositionally biased region" description="Gly residues" evidence="1">
    <location>
        <begin position="13"/>
        <end position="28"/>
    </location>
</feature>
<dbReference type="EC" id="1.2.99.2" evidence="2"/>
<feature type="region of interest" description="Disordered" evidence="1">
    <location>
        <begin position="1"/>
        <end position="286"/>
    </location>
</feature>
<gene>
    <name evidence="2" type="ORF">AVDCRST_MAG27-2921</name>
</gene>
<proteinExistence type="predicted"/>
<feature type="compositionally biased region" description="Low complexity" evidence="1">
    <location>
        <begin position="71"/>
        <end position="85"/>
    </location>
</feature>
<accession>A0A6J4J5J0</accession>
<feature type="compositionally biased region" description="Basic residues" evidence="1">
    <location>
        <begin position="178"/>
        <end position="195"/>
    </location>
</feature>
<reference evidence="2" key="1">
    <citation type="submission" date="2020-02" db="EMBL/GenBank/DDBJ databases">
        <authorList>
            <person name="Meier V. D."/>
        </authorList>
    </citation>
    <scope>NUCLEOTIDE SEQUENCE</scope>
    <source>
        <strain evidence="2">AVDCRST_MAG27</strain>
    </source>
</reference>
<feature type="non-terminal residue" evidence="2">
    <location>
        <position position="1"/>
    </location>
</feature>
<organism evidence="2">
    <name type="scientific">uncultured Craurococcus sp</name>
    <dbReference type="NCBI Taxonomy" id="1135998"/>
    <lineage>
        <taxon>Bacteria</taxon>
        <taxon>Pseudomonadati</taxon>
        <taxon>Pseudomonadota</taxon>
        <taxon>Alphaproteobacteria</taxon>
        <taxon>Acetobacterales</taxon>
        <taxon>Acetobacteraceae</taxon>
        <taxon>Craurococcus</taxon>
        <taxon>environmental samples</taxon>
    </lineage>
</organism>
<feature type="compositionally biased region" description="Basic and acidic residues" evidence="1">
    <location>
        <begin position="29"/>
        <end position="38"/>
    </location>
</feature>
<feature type="compositionally biased region" description="Basic residues" evidence="1">
    <location>
        <begin position="242"/>
        <end position="253"/>
    </location>
</feature>
<keyword evidence="2" id="KW-0560">Oxidoreductase</keyword>
<name>A0A6J4J5J0_9PROT</name>